<accession>A0A0G4FXF9</accession>
<keyword evidence="7 10" id="KW-0539">Nucleus</keyword>
<feature type="region of interest" description="Disordered" evidence="11">
    <location>
        <begin position="216"/>
        <end position="249"/>
    </location>
</feature>
<evidence type="ECO:0000256" key="5">
    <source>
        <dbReference type="ARBA" id="ARBA00022833"/>
    </source>
</evidence>
<evidence type="ECO:0000313" key="14">
    <source>
        <dbReference type="Proteomes" id="UP000041254"/>
    </source>
</evidence>
<dbReference type="InterPro" id="IPR028651">
    <property type="entry name" value="ING_fam"/>
</dbReference>
<evidence type="ECO:0000256" key="8">
    <source>
        <dbReference type="PIRSR" id="PIRSR628651-51"/>
    </source>
</evidence>
<dbReference type="Gene3D" id="6.10.140.1740">
    <property type="match status" value="1"/>
</dbReference>
<gene>
    <name evidence="13" type="ORF">Vbra_62</name>
</gene>
<feature type="binding site" evidence="8">
    <location>
        <position position="293"/>
    </location>
    <ligand>
        <name>Zn(2+)</name>
        <dbReference type="ChEBI" id="CHEBI:29105"/>
        <label>1</label>
    </ligand>
</feature>
<dbReference type="InterPro" id="IPR011011">
    <property type="entry name" value="Znf_FYVE_PHD"/>
</dbReference>
<dbReference type="InterPro" id="IPR019787">
    <property type="entry name" value="Znf_PHD-finger"/>
</dbReference>
<evidence type="ECO:0000256" key="10">
    <source>
        <dbReference type="RuleBase" id="RU361213"/>
    </source>
</evidence>
<dbReference type="InterPro" id="IPR013083">
    <property type="entry name" value="Znf_RING/FYVE/PHD"/>
</dbReference>
<sequence>MEPLDKNGMASGSTVCGAPPLYESDMSALPRSLPHNHIDNNGATEDGADRRGVIKWSPSEDDSPHENTSIASFRGGFFPDALEPPCGSFSVAGDPSDTVHEGVLVETLNSLQEIPALTKAKLFEIRELDERQTDLMRAVEALHKELHVQQHDRLKAKRGAAALPLIDSEMGEEDRGKLENLDEMKGQVREMADRKLHLVMEFYDHLDQKVKEMDDKYNPPAAEAPGGPSAAGLGAGGAHNAKHHRKRKHHIPKLIPKLLKKQKQEHSLGLEGSALGAEGEGKPTSADPLYCFCKSPSDGLMIACENEDCRFGEWFHFPCVGLRETDNPPTWTCPGCRKDPAWKKFWKTKAPAL</sequence>
<keyword evidence="4 9" id="KW-0863">Zinc-finger</keyword>
<dbReference type="SMART" id="SM00249">
    <property type="entry name" value="PHD"/>
    <property type="match status" value="1"/>
</dbReference>
<name>A0A0G4FXF9_VITBC</name>
<keyword evidence="3 8" id="KW-0479">Metal-binding</keyword>
<comment type="subunit">
    <text evidence="10">Component of an histone acetyltransferase complex. Interacts with H3K4me3 and to a lesser extent with H3K4me2.</text>
</comment>
<comment type="subcellular location">
    <subcellularLocation>
        <location evidence="1 10">Nucleus</location>
    </subcellularLocation>
</comment>
<feature type="compositionally biased region" description="Basic residues" evidence="11">
    <location>
        <begin position="240"/>
        <end position="249"/>
    </location>
</feature>
<dbReference type="STRING" id="1169540.A0A0G4FXF9"/>
<keyword evidence="6 10" id="KW-0156">Chromatin regulator</keyword>
<dbReference type="Proteomes" id="UP000041254">
    <property type="component" value="Unassembled WGS sequence"/>
</dbReference>
<feature type="binding site" evidence="8">
    <location>
        <position position="319"/>
    </location>
    <ligand>
        <name>Zn(2+)</name>
        <dbReference type="ChEBI" id="CHEBI:29105"/>
        <label>1</label>
    </ligand>
</feature>
<feature type="binding site" evidence="8">
    <location>
        <position position="291"/>
    </location>
    <ligand>
        <name>Zn(2+)</name>
        <dbReference type="ChEBI" id="CHEBI:29105"/>
        <label>1</label>
    </ligand>
</feature>
<evidence type="ECO:0000256" key="6">
    <source>
        <dbReference type="ARBA" id="ARBA00022853"/>
    </source>
</evidence>
<dbReference type="GO" id="GO:0006325">
    <property type="term" value="P:chromatin organization"/>
    <property type="evidence" value="ECO:0007669"/>
    <property type="project" value="UniProtKB-KW"/>
</dbReference>
<evidence type="ECO:0000256" key="1">
    <source>
        <dbReference type="ARBA" id="ARBA00004123"/>
    </source>
</evidence>
<dbReference type="GO" id="GO:0008270">
    <property type="term" value="F:zinc ion binding"/>
    <property type="evidence" value="ECO:0007669"/>
    <property type="project" value="UniProtKB-KW"/>
</dbReference>
<proteinExistence type="inferred from homology"/>
<keyword evidence="5 8" id="KW-0862">Zinc</keyword>
<dbReference type="EMBL" id="CDMY01000515">
    <property type="protein sequence ID" value="CEM19550.1"/>
    <property type="molecule type" value="Genomic_DNA"/>
</dbReference>
<feature type="binding site" evidence="8">
    <location>
        <position position="316"/>
    </location>
    <ligand>
        <name>Zn(2+)</name>
        <dbReference type="ChEBI" id="CHEBI:29105"/>
        <label>1</label>
    </ligand>
</feature>
<comment type="function">
    <text evidence="10">Component of an histone acetyltransferase complex.</text>
</comment>
<keyword evidence="14" id="KW-1185">Reference proteome</keyword>
<dbReference type="Gene3D" id="3.30.40.10">
    <property type="entry name" value="Zinc/RING finger domain, C3HC4 (zinc finger)"/>
    <property type="match status" value="1"/>
</dbReference>
<organism evidence="13 14">
    <name type="scientific">Vitrella brassicaformis (strain CCMP3155)</name>
    <dbReference type="NCBI Taxonomy" id="1169540"/>
    <lineage>
        <taxon>Eukaryota</taxon>
        <taxon>Sar</taxon>
        <taxon>Alveolata</taxon>
        <taxon>Colpodellida</taxon>
        <taxon>Vitrellaceae</taxon>
        <taxon>Vitrella</taxon>
    </lineage>
</organism>
<comment type="similarity">
    <text evidence="2 10">Belongs to the ING family.</text>
</comment>
<evidence type="ECO:0000259" key="12">
    <source>
        <dbReference type="PROSITE" id="PS50016"/>
    </source>
</evidence>
<dbReference type="InterPro" id="IPR001965">
    <property type="entry name" value="Znf_PHD"/>
</dbReference>
<evidence type="ECO:0000256" key="11">
    <source>
        <dbReference type="SAM" id="MobiDB-lite"/>
    </source>
</evidence>
<evidence type="ECO:0000256" key="7">
    <source>
        <dbReference type="ARBA" id="ARBA00023242"/>
    </source>
</evidence>
<evidence type="ECO:0000256" key="2">
    <source>
        <dbReference type="ARBA" id="ARBA00010210"/>
    </source>
</evidence>
<dbReference type="CDD" id="cd15505">
    <property type="entry name" value="PHD_ING"/>
    <property type="match status" value="1"/>
</dbReference>
<feature type="binding site" evidence="8">
    <location>
        <position position="309"/>
    </location>
    <ligand>
        <name>Zn(2+)</name>
        <dbReference type="ChEBI" id="CHEBI:29105"/>
        <label>2</label>
    </ligand>
</feature>
<reference evidence="13 14" key="1">
    <citation type="submission" date="2014-11" db="EMBL/GenBank/DDBJ databases">
        <authorList>
            <person name="Zhu J."/>
            <person name="Qi W."/>
            <person name="Song R."/>
        </authorList>
    </citation>
    <scope>NUCLEOTIDE SEQUENCE [LARGE SCALE GENOMIC DNA]</scope>
</reference>
<evidence type="ECO:0000256" key="3">
    <source>
        <dbReference type="ARBA" id="ARBA00022723"/>
    </source>
</evidence>
<dbReference type="PANTHER" id="PTHR10333:SF42">
    <property type="entry name" value="INHIBITOR OF GROWTH PROTEIN 5"/>
    <property type="match status" value="1"/>
</dbReference>
<feature type="binding site" evidence="8">
    <location>
        <position position="333"/>
    </location>
    <ligand>
        <name>Zn(2+)</name>
        <dbReference type="ChEBI" id="CHEBI:29105"/>
        <label>2</label>
    </ligand>
</feature>
<protein>
    <recommendedName>
        <fullName evidence="10">Inhibitor of growth protein</fullName>
    </recommendedName>
</protein>
<evidence type="ECO:0000313" key="13">
    <source>
        <dbReference type="EMBL" id="CEM19550.1"/>
    </source>
</evidence>
<dbReference type="Pfam" id="PF12998">
    <property type="entry name" value="ING"/>
    <property type="match status" value="1"/>
</dbReference>
<dbReference type="PROSITE" id="PS50016">
    <property type="entry name" value="ZF_PHD_2"/>
    <property type="match status" value="1"/>
</dbReference>
<feature type="binding site" evidence="8">
    <location>
        <position position="304"/>
    </location>
    <ligand>
        <name>Zn(2+)</name>
        <dbReference type="ChEBI" id="CHEBI:29105"/>
        <label>2</label>
    </ligand>
</feature>
<feature type="region of interest" description="Disordered" evidence="11">
    <location>
        <begin position="1"/>
        <end position="72"/>
    </location>
</feature>
<dbReference type="PANTHER" id="PTHR10333">
    <property type="entry name" value="INHIBITOR OF GROWTH PROTEIN"/>
    <property type="match status" value="1"/>
</dbReference>
<dbReference type="VEuPathDB" id="CryptoDB:Vbra_62"/>
<dbReference type="AlphaFoldDB" id="A0A0G4FXF9"/>
<dbReference type="GO" id="GO:0005634">
    <property type="term" value="C:nucleus"/>
    <property type="evidence" value="ECO:0007669"/>
    <property type="project" value="UniProtKB-SubCell"/>
</dbReference>
<feature type="domain" description="PHD-type" evidence="12">
    <location>
        <begin position="288"/>
        <end position="339"/>
    </location>
</feature>
<dbReference type="OrthoDB" id="5411773at2759"/>
<dbReference type="InParanoid" id="A0A0G4FXF9"/>
<dbReference type="SUPFAM" id="SSF57903">
    <property type="entry name" value="FYVE/PHD zinc finger"/>
    <property type="match status" value="1"/>
</dbReference>
<feature type="binding site" evidence="8">
    <location>
        <position position="336"/>
    </location>
    <ligand>
        <name>Zn(2+)</name>
        <dbReference type="ChEBI" id="CHEBI:29105"/>
        <label>2</label>
    </ligand>
</feature>
<dbReference type="InterPro" id="IPR024610">
    <property type="entry name" value="ING_N_histone-binding"/>
</dbReference>
<comment type="domain">
    <text evidence="10">The PHD-type zinc finger mediates the binding to H3K4me3.</text>
</comment>
<evidence type="ECO:0000256" key="9">
    <source>
        <dbReference type="PROSITE-ProRule" id="PRU00146"/>
    </source>
</evidence>
<evidence type="ECO:0000256" key="4">
    <source>
        <dbReference type="ARBA" id="ARBA00022771"/>
    </source>
</evidence>
<feature type="compositionally biased region" description="Low complexity" evidence="11">
    <location>
        <begin position="219"/>
        <end position="232"/>
    </location>
</feature>